<dbReference type="InterPro" id="IPR041698">
    <property type="entry name" value="Methyltransf_25"/>
</dbReference>
<proteinExistence type="predicted"/>
<dbReference type="RefSeq" id="WP_097150586.1">
    <property type="nucleotide sequence ID" value="NZ_OBQC01000013.1"/>
</dbReference>
<evidence type="ECO:0000256" key="1">
    <source>
        <dbReference type="ARBA" id="ARBA00022679"/>
    </source>
</evidence>
<sequence>MLNKQGFNLWADQYDKTVQISEENNLYPFAGYKEMLNTIFNEVMQNENSSVLDIGFGTGVLTSKLYENGHQLHGIDFSSNMISIAKEKMPNAQLLEWDIANGLPAEIVENKYDAIVSTYTLHHLTDGEKVQFITKLIPLLKENGKILIGDIAFETREKLEHCRQESINYWDDEEFYFVYDELKAKLANICHFEFYPISHCGGVFILSK</sequence>
<name>A0A285UM76_9BACL</name>
<dbReference type="GO" id="GO:0032259">
    <property type="term" value="P:methylation"/>
    <property type="evidence" value="ECO:0007669"/>
    <property type="project" value="UniProtKB-KW"/>
</dbReference>
<dbReference type="Gene3D" id="3.40.50.150">
    <property type="entry name" value="Vaccinia Virus protein VP39"/>
    <property type="match status" value="1"/>
</dbReference>
<evidence type="ECO:0000259" key="2">
    <source>
        <dbReference type="Pfam" id="PF13649"/>
    </source>
</evidence>
<dbReference type="Proteomes" id="UP000219252">
    <property type="component" value="Unassembled WGS sequence"/>
</dbReference>
<dbReference type="PANTHER" id="PTHR43861">
    <property type="entry name" value="TRANS-ACONITATE 2-METHYLTRANSFERASE-RELATED"/>
    <property type="match status" value="1"/>
</dbReference>
<dbReference type="GO" id="GO:0008168">
    <property type="term" value="F:methyltransferase activity"/>
    <property type="evidence" value="ECO:0007669"/>
    <property type="project" value="UniProtKB-KW"/>
</dbReference>
<dbReference type="EMBL" id="OBQC01000013">
    <property type="protein sequence ID" value="SOC42787.1"/>
    <property type="molecule type" value="Genomic_DNA"/>
</dbReference>
<organism evidence="3 4">
    <name type="scientific">Ureibacillus acetophenoni</name>
    <dbReference type="NCBI Taxonomy" id="614649"/>
    <lineage>
        <taxon>Bacteria</taxon>
        <taxon>Bacillati</taxon>
        <taxon>Bacillota</taxon>
        <taxon>Bacilli</taxon>
        <taxon>Bacillales</taxon>
        <taxon>Caryophanaceae</taxon>
        <taxon>Ureibacillus</taxon>
    </lineage>
</organism>
<dbReference type="CDD" id="cd02440">
    <property type="entry name" value="AdoMet_MTases"/>
    <property type="match status" value="1"/>
</dbReference>
<dbReference type="OrthoDB" id="465705at2"/>
<protein>
    <submittedName>
        <fullName evidence="3">Putative AdoMet-dependent methyltransferase</fullName>
    </submittedName>
</protein>
<dbReference type="SUPFAM" id="SSF53335">
    <property type="entry name" value="S-adenosyl-L-methionine-dependent methyltransferases"/>
    <property type="match status" value="1"/>
</dbReference>
<keyword evidence="1 3" id="KW-0808">Transferase</keyword>
<reference evidence="4" key="1">
    <citation type="submission" date="2017-08" db="EMBL/GenBank/DDBJ databases">
        <authorList>
            <person name="Varghese N."/>
            <person name="Submissions S."/>
        </authorList>
    </citation>
    <scope>NUCLEOTIDE SEQUENCE [LARGE SCALE GENOMIC DNA]</scope>
    <source>
        <strain evidence="4">JC23</strain>
    </source>
</reference>
<dbReference type="InterPro" id="IPR029063">
    <property type="entry name" value="SAM-dependent_MTases_sf"/>
</dbReference>
<dbReference type="AlphaFoldDB" id="A0A285UM76"/>
<keyword evidence="3" id="KW-0489">Methyltransferase</keyword>
<accession>A0A285UM76</accession>
<gene>
    <name evidence="3" type="ORF">SAMN05877842_113121</name>
</gene>
<dbReference type="Pfam" id="PF13649">
    <property type="entry name" value="Methyltransf_25"/>
    <property type="match status" value="1"/>
</dbReference>
<evidence type="ECO:0000313" key="4">
    <source>
        <dbReference type="Proteomes" id="UP000219252"/>
    </source>
</evidence>
<evidence type="ECO:0000313" key="3">
    <source>
        <dbReference type="EMBL" id="SOC42787.1"/>
    </source>
</evidence>
<keyword evidence="4" id="KW-1185">Reference proteome</keyword>
<feature type="domain" description="Methyltransferase" evidence="2">
    <location>
        <begin position="51"/>
        <end position="144"/>
    </location>
</feature>